<evidence type="ECO:0000313" key="2">
    <source>
        <dbReference type="EMBL" id="JAD76287.1"/>
    </source>
</evidence>
<reference evidence="2" key="1">
    <citation type="submission" date="2014-09" db="EMBL/GenBank/DDBJ databases">
        <authorList>
            <person name="Magalhaes I.L.F."/>
            <person name="Oliveira U."/>
            <person name="Santos F.R."/>
            <person name="Vidigal T.H.D.A."/>
            <person name="Brescovit A.D."/>
            <person name="Santos A.J."/>
        </authorList>
    </citation>
    <scope>NUCLEOTIDE SEQUENCE</scope>
    <source>
        <tissue evidence="2">Shoot tissue taken approximately 20 cm above the soil surface</tissue>
    </source>
</reference>
<organism evidence="2">
    <name type="scientific">Arundo donax</name>
    <name type="common">Giant reed</name>
    <name type="synonym">Donax arundinaceus</name>
    <dbReference type="NCBI Taxonomy" id="35708"/>
    <lineage>
        <taxon>Eukaryota</taxon>
        <taxon>Viridiplantae</taxon>
        <taxon>Streptophyta</taxon>
        <taxon>Embryophyta</taxon>
        <taxon>Tracheophyta</taxon>
        <taxon>Spermatophyta</taxon>
        <taxon>Magnoliopsida</taxon>
        <taxon>Liliopsida</taxon>
        <taxon>Poales</taxon>
        <taxon>Poaceae</taxon>
        <taxon>PACMAD clade</taxon>
        <taxon>Arundinoideae</taxon>
        <taxon>Arundineae</taxon>
        <taxon>Arundo</taxon>
    </lineage>
</organism>
<feature type="compositionally biased region" description="Basic residues" evidence="1">
    <location>
        <begin position="7"/>
        <end position="44"/>
    </location>
</feature>
<feature type="region of interest" description="Disordered" evidence="1">
    <location>
        <begin position="1"/>
        <end position="84"/>
    </location>
</feature>
<sequence>MKSPVPKAHRQKQLHNRTKSRARRKSRGAVHPSRRNPTGTKRKITPTSTRGTTGEAPAGTEEEQIATTQRRCTTNQTDRASTKA</sequence>
<dbReference type="EMBL" id="GBRH01221608">
    <property type="protein sequence ID" value="JAD76287.1"/>
    <property type="molecule type" value="Transcribed_RNA"/>
</dbReference>
<feature type="compositionally biased region" description="Polar residues" evidence="1">
    <location>
        <begin position="65"/>
        <end position="84"/>
    </location>
</feature>
<dbReference type="AlphaFoldDB" id="A0A0A9CXR2"/>
<proteinExistence type="predicted"/>
<name>A0A0A9CXR2_ARUDO</name>
<accession>A0A0A9CXR2</accession>
<protein>
    <submittedName>
        <fullName evidence="2">Uncharacterized protein</fullName>
    </submittedName>
</protein>
<reference evidence="2" key="2">
    <citation type="journal article" date="2015" name="Data Brief">
        <title>Shoot transcriptome of the giant reed, Arundo donax.</title>
        <authorList>
            <person name="Barrero R.A."/>
            <person name="Guerrero F.D."/>
            <person name="Moolhuijzen P."/>
            <person name="Goolsby J.A."/>
            <person name="Tidwell J."/>
            <person name="Bellgard S.E."/>
            <person name="Bellgard M.I."/>
        </authorList>
    </citation>
    <scope>NUCLEOTIDE SEQUENCE</scope>
    <source>
        <tissue evidence="2">Shoot tissue taken approximately 20 cm above the soil surface</tissue>
    </source>
</reference>
<evidence type="ECO:0000256" key="1">
    <source>
        <dbReference type="SAM" id="MobiDB-lite"/>
    </source>
</evidence>
<feature type="compositionally biased region" description="Low complexity" evidence="1">
    <location>
        <begin position="49"/>
        <end position="59"/>
    </location>
</feature>